<dbReference type="InterPro" id="IPR042100">
    <property type="entry name" value="Bug_dom1"/>
</dbReference>
<organism evidence="3 4">
    <name type="scientific">Comamonas kerstersii</name>
    <dbReference type="NCBI Taxonomy" id="225992"/>
    <lineage>
        <taxon>Bacteria</taxon>
        <taxon>Pseudomonadati</taxon>
        <taxon>Pseudomonadota</taxon>
        <taxon>Betaproteobacteria</taxon>
        <taxon>Burkholderiales</taxon>
        <taxon>Comamonadaceae</taxon>
        <taxon>Comamonas</taxon>
    </lineage>
</organism>
<dbReference type="AlphaFoldDB" id="A0A1V3TH84"/>
<dbReference type="InterPro" id="IPR005064">
    <property type="entry name" value="BUG"/>
</dbReference>
<accession>A0A1V3TH84</accession>
<evidence type="ECO:0000256" key="1">
    <source>
        <dbReference type="ARBA" id="ARBA00006987"/>
    </source>
</evidence>
<proteinExistence type="inferred from homology"/>
<dbReference type="Pfam" id="PF03401">
    <property type="entry name" value="TctC"/>
    <property type="match status" value="1"/>
</dbReference>
<dbReference type="PANTHER" id="PTHR42928:SF5">
    <property type="entry name" value="BLR1237 PROTEIN"/>
    <property type="match status" value="1"/>
</dbReference>
<evidence type="ECO:0008006" key="5">
    <source>
        <dbReference type="Google" id="ProtNLM"/>
    </source>
</evidence>
<protein>
    <recommendedName>
        <fullName evidence="5">Tripartite tricarboxylate transporter substrate binding protein</fullName>
    </recommendedName>
</protein>
<dbReference type="PIRSF" id="PIRSF017082">
    <property type="entry name" value="YflP"/>
    <property type="match status" value="1"/>
</dbReference>
<sequence>MLSKRTLLKATVVACAAWGVAGGAWAQSDGFPSKSLRLVVPFAAGGPADVVAREFAQDLGKDLGQTVVVENMGGGAGVPAINAVSRAPADGYTLLFAASGNVVIQPLLTKNRVDILTQLSPVGMVTTSPHVLVTTGKLPAKNTKELIEYARANPGSLNMASAGVGGLAHLAAELFMKEAGIQGQHLAYKGSSQAMTDLASGQVQAMFSSLPSMKGMVDKGLINVVGVTAESKSPTYQNYPLIKEALPGFEYVTWYGIYGPAGLPQNVVSKLSQALQKLGSDAQFEERLRDQGVDLHVTTAEVLADRTRKETAQWDKVIKEAGIHLN</sequence>
<evidence type="ECO:0000313" key="4">
    <source>
        <dbReference type="Proteomes" id="UP000242792"/>
    </source>
</evidence>
<evidence type="ECO:0000256" key="2">
    <source>
        <dbReference type="SAM" id="SignalP"/>
    </source>
</evidence>
<dbReference type="Gene3D" id="3.40.190.150">
    <property type="entry name" value="Bordetella uptake gene, domain 1"/>
    <property type="match status" value="1"/>
</dbReference>
<dbReference type="OrthoDB" id="8677117at2"/>
<comment type="similarity">
    <text evidence="1">Belongs to the UPF0065 (bug) family.</text>
</comment>
<dbReference type="SUPFAM" id="SSF53850">
    <property type="entry name" value="Periplasmic binding protein-like II"/>
    <property type="match status" value="1"/>
</dbReference>
<evidence type="ECO:0000313" key="3">
    <source>
        <dbReference type="EMBL" id="AQZ99241.1"/>
    </source>
</evidence>
<accession>A0A1V0BH78</accession>
<dbReference type="KEGG" id="cke:B5M06_14270"/>
<dbReference type="Proteomes" id="UP000242792">
    <property type="component" value="Chromosome"/>
</dbReference>
<keyword evidence="2" id="KW-0732">Signal</keyword>
<gene>
    <name evidence="3" type="ORF">B5M06_14270</name>
</gene>
<dbReference type="PANTHER" id="PTHR42928">
    <property type="entry name" value="TRICARBOXYLATE-BINDING PROTEIN"/>
    <property type="match status" value="1"/>
</dbReference>
<dbReference type="GeneID" id="83040480"/>
<dbReference type="EMBL" id="CP020121">
    <property type="protein sequence ID" value="AQZ99241.1"/>
    <property type="molecule type" value="Genomic_DNA"/>
</dbReference>
<feature type="signal peptide" evidence="2">
    <location>
        <begin position="1"/>
        <end position="26"/>
    </location>
</feature>
<name>A0A1V3TH84_9BURK</name>
<dbReference type="CDD" id="cd07012">
    <property type="entry name" value="PBP2_Bug_TTT"/>
    <property type="match status" value="1"/>
</dbReference>
<feature type="chain" id="PRO_5030036159" description="Tripartite tricarboxylate transporter substrate binding protein" evidence="2">
    <location>
        <begin position="27"/>
        <end position="326"/>
    </location>
</feature>
<dbReference type="RefSeq" id="WP_077393567.1">
    <property type="nucleotide sequence ID" value="NZ_CAUHBH010000071.1"/>
</dbReference>
<dbReference type="Gene3D" id="3.40.190.10">
    <property type="entry name" value="Periplasmic binding protein-like II"/>
    <property type="match status" value="1"/>
</dbReference>
<reference evidence="3 4" key="1">
    <citation type="submission" date="2017-03" db="EMBL/GenBank/DDBJ databases">
        <title>Rapid Whole Genome Sequencing of Comamonas kerstersii Causing Continuous ambulatory Peritoneal Dialysis-Associated Peritonitis.</title>
        <authorList>
            <person name="Zheng B."/>
        </authorList>
    </citation>
    <scope>NUCLEOTIDE SEQUENCE [LARGE SCALE GENOMIC DNA]</scope>
    <source>
        <strain evidence="3 4">8943</strain>
    </source>
</reference>